<dbReference type="InterPro" id="IPR019050">
    <property type="entry name" value="FDF_dom"/>
</dbReference>
<feature type="region of interest" description="Disordered" evidence="10">
    <location>
        <begin position="622"/>
        <end position="641"/>
    </location>
</feature>
<keyword evidence="5" id="KW-0808">Transferase</keyword>
<comment type="catalytic activity">
    <reaction evidence="1">
        <text>S-ubiquitinyl-[E2 ubiquitin-conjugating enzyme]-L-cysteine + [acceptor protein]-L-lysine = [E2 ubiquitin-conjugating enzyme]-L-cysteine + N(6)-ubiquitinyl-[acceptor protein]-L-lysine.</text>
        <dbReference type="EC" id="2.3.2.26"/>
    </reaction>
</comment>
<feature type="compositionally biased region" description="Polar residues" evidence="10">
    <location>
        <begin position="96"/>
        <end position="105"/>
    </location>
</feature>
<dbReference type="Gene3D" id="3.30.2410.10">
    <property type="entry name" value="Hect, E3 ligase catalytic domain"/>
    <property type="match status" value="1"/>
</dbReference>
<dbReference type="InterPro" id="IPR025761">
    <property type="entry name" value="FFD_box"/>
</dbReference>
<dbReference type="Gene3D" id="2.20.70.10">
    <property type="match status" value="2"/>
</dbReference>
<evidence type="ECO:0000256" key="4">
    <source>
        <dbReference type="ARBA" id="ARBA00012485"/>
    </source>
</evidence>
<evidence type="ECO:0000259" key="16">
    <source>
        <dbReference type="PROSITE" id="PS51536"/>
    </source>
</evidence>
<feature type="compositionally biased region" description="Polar residues" evidence="10">
    <location>
        <begin position="1622"/>
        <end position="1639"/>
    </location>
</feature>
<evidence type="ECO:0000256" key="7">
    <source>
        <dbReference type="PROSITE-ProRule" id="PRU00104"/>
    </source>
</evidence>
<feature type="domain" description="C2" evidence="11">
    <location>
        <begin position="227"/>
        <end position="361"/>
    </location>
</feature>
<dbReference type="Pfam" id="PF00397">
    <property type="entry name" value="WW"/>
    <property type="match status" value="1"/>
</dbReference>
<dbReference type="GO" id="GO:0061630">
    <property type="term" value="F:ubiquitin protein ligase activity"/>
    <property type="evidence" value="ECO:0007669"/>
    <property type="project" value="UniProtKB-EC"/>
</dbReference>
<dbReference type="EC" id="2.3.2.26" evidence="4"/>
<dbReference type="CDD" id="cd00201">
    <property type="entry name" value="WW"/>
    <property type="match status" value="2"/>
</dbReference>
<dbReference type="Pfam" id="PF18436">
    <property type="entry name" value="HECW1_helix"/>
    <property type="match status" value="1"/>
</dbReference>
<dbReference type="UniPathway" id="UPA00143"/>
<evidence type="ECO:0000256" key="2">
    <source>
        <dbReference type="ARBA" id="ARBA00004906"/>
    </source>
</evidence>
<dbReference type="InterPro" id="IPR000569">
    <property type="entry name" value="HECT_dom"/>
</dbReference>
<dbReference type="PROSITE" id="PS51513">
    <property type="entry name" value="FFD"/>
    <property type="match status" value="1"/>
</dbReference>
<dbReference type="OrthoDB" id="5987976at2759"/>
<feature type="region of interest" description="Disordered" evidence="10">
    <location>
        <begin position="771"/>
        <end position="804"/>
    </location>
</feature>
<evidence type="ECO:0000256" key="5">
    <source>
        <dbReference type="ARBA" id="ARBA00022679"/>
    </source>
</evidence>
<dbReference type="EMBL" id="CAJPEV010002168">
    <property type="protein sequence ID" value="CAG0895957.1"/>
    <property type="molecule type" value="Genomic_DNA"/>
</dbReference>
<feature type="compositionally biased region" description="Basic and acidic residues" evidence="10">
    <location>
        <begin position="112"/>
        <end position="124"/>
    </location>
</feature>
<evidence type="ECO:0000256" key="8">
    <source>
        <dbReference type="PROSITE-ProRule" id="PRU00846"/>
    </source>
</evidence>
<dbReference type="SMART" id="SM00456">
    <property type="entry name" value="WW"/>
    <property type="match status" value="2"/>
</dbReference>
<dbReference type="PROSITE" id="PS50020">
    <property type="entry name" value="WW_DOMAIN_2"/>
    <property type="match status" value="2"/>
</dbReference>
<feature type="region of interest" description="Disordered" evidence="10">
    <location>
        <begin position="1518"/>
        <end position="1647"/>
    </location>
</feature>
<feature type="domain" description="DFDF" evidence="14">
    <location>
        <begin position="1723"/>
        <end position="1759"/>
    </location>
</feature>
<dbReference type="SMART" id="SM00119">
    <property type="entry name" value="HECTc"/>
    <property type="match status" value="1"/>
</dbReference>
<gene>
    <name evidence="18" type="ORF">DSTB1V02_LOCUS8981</name>
</gene>
<dbReference type="InterPro" id="IPR036020">
    <property type="entry name" value="WW_dom_sf"/>
</dbReference>
<feature type="domain" description="WW" evidence="12">
    <location>
        <begin position="711"/>
        <end position="744"/>
    </location>
</feature>
<feature type="region of interest" description="Disordered" evidence="10">
    <location>
        <begin position="1660"/>
        <end position="1727"/>
    </location>
</feature>
<dbReference type="Proteomes" id="UP000677054">
    <property type="component" value="Unassembled WGS sequence"/>
</dbReference>
<dbReference type="PROSITE" id="PS51512">
    <property type="entry name" value="DFDF"/>
    <property type="match status" value="1"/>
</dbReference>
<dbReference type="InterPro" id="IPR025762">
    <property type="entry name" value="DFDF"/>
</dbReference>
<evidence type="ECO:0000313" key="19">
    <source>
        <dbReference type="Proteomes" id="UP000677054"/>
    </source>
</evidence>
<dbReference type="PROSITE" id="PS50237">
    <property type="entry name" value="HECT"/>
    <property type="match status" value="1"/>
</dbReference>
<dbReference type="InterPro" id="IPR025609">
    <property type="entry name" value="Lsm14-like_N"/>
</dbReference>
<keyword evidence="6 7" id="KW-0833">Ubl conjugation pathway</keyword>
<evidence type="ECO:0000256" key="6">
    <source>
        <dbReference type="ARBA" id="ARBA00022786"/>
    </source>
</evidence>
<feature type="compositionally biased region" description="Acidic residues" evidence="10">
    <location>
        <begin position="125"/>
        <end position="139"/>
    </location>
</feature>
<feature type="compositionally biased region" description="Low complexity" evidence="10">
    <location>
        <begin position="626"/>
        <end position="638"/>
    </location>
</feature>
<dbReference type="InterPro" id="IPR010920">
    <property type="entry name" value="LSM_dom_sf"/>
</dbReference>
<feature type="domain" description="HECT" evidence="13">
    <location>
        <begin position="1125"/>
        <end position="1423"/>
    </location>
</feature>
<feature type="domain" description="FFD box profile" evidence="15">
    <location>
        <begin position="1803"/>
        <end position="1819"/>
    </location>
</feature>
<evidence type="ECO:0000256" key="3">
    <source>
        <dbReference type="ARBA" id="ARBA00010415"/>
    </source>
</evidence>
<dbReference type="SMART" id="SM00239">
    <property type="entry name" value="C2"/>
    <property type="match status" value="1"/>
</dbReference>
<dbReference type="PANTHER" id="PTHR11254:SF320">
    <property type="entry name" value="HECT-TYPE E3 UBIQUITIN TRANSFERASE"/>
    <property type="match status" value="1"/>
</dbReference>
<dbReference type="PROSITE" id="PS50004">
    <property type="entry name" value="C2"/>
    <property type="match status" value="1"/>
</dbReference>
<dbReference type="Pfam" id="PF00632">
    <property type="entry name" value="HECT"/>
    <property type="match status" value="1"/>
</dbReference>
<dbReference type="Pfam" id="PF12701">
    <property type="entry name" value="LSM14"/>
    <property type="match status" value="1"/>
</dbReference>
<dbReference type="SUPFAM" id="SSF50182">
    <property type="entry name" value="Sm-like ribonucleoproteins"/>
    <property type="match status" value="1"/>
</dbReference>
<evidence type="ECO:0000259" key="15">
    <source>
        <dbReference type="PROSITE" id="PS51513"/>
    </source>
</evidence>
<dbReference type="CDD" id="cd00078">
    <property type="entry name" value="HECTc"/>
    <property type="match status" value="1"/>
</dbReference>
<dbReference type="GO" id="GO:0003723">
    <property type="term" value="F:RNA binding"/>
    <property type="evidence" value="ECO:0007669"/>
    <property type="project" value="InterPro"/>
</dbReference>
<evidence type="ECO:0000259" key="11">
    <source>
        <dbReference type="PROSITE" id="PS50004"/>
    </source>
</evidence>
<feature type="compositionally biased region" description="Low complexity" evidence="10">
    <location>
        <begin position="210"/>
        <end position="225"/>
    </location>
</feature>
<feature type="region of interest" description="Disordered" evidence="10">
    <location>
        <begin position="907"/>
        <end position="959"/>
    </location>
</feature>
<evidence type="ECO:0000313" key="18">
    <source>
        <dbReference type="EMBL" id="CAD7249182.1"/>
    </source>
</evidence>
<evidence type="ECO:0000256" key="10">
    <source>
        <dbReference type="SAM" id="MobiDB-lite"/>
    </source>
</evidence>
<dbReference type="Gene3D" id="2.30.30.100">
    <property type="match status" value="1"/>
</dbReference>
<dbReference type="FunFam" id="3.30.2410.10:FF:000042">
    <property type="entry name" value="MKIAA1625 protein"/>
    <property type="match status" value="1"/>
</dbReference>
<dbReference type="InterPro" id="IPR035983">
    <property type="entry name" value="Hect_E3_ubiquitin_ligase"/>
</dbReference>
<feature type="compositionally biased region" description="Polar residues" evidence="10">
    <location>
        <begin position="947"/>
        <end position="959"/>
    </location>
</feature>
<dbReference type="GO" id="GO:0005737">
    <property type="term" value="C:cytoplasm"/>
    <property type="evidence" value="ECO:0007669"/>
    <property type="project" value="TreeGrafter"/>
</dbReference>
<dbReference type="SUPFAM" id="SSF56204">
    <property type="entry name" value="Hect, E3 ligase catalytic domain"/>
    <property type="match status" value="1"/>
</dbReference>
<dbReference type="Gene3D" id="3.30.2160.10">
    <property type="entry name" value="Hect, E3 ligase catalytic domain"/>
    <property type="match status" value="1"/>
</dbReference>
<dbReference type="GO" id="GO:0016567">
    <property type="term" value="P:protein ubiquitination"/>
    <property type="evidence" value="ECO:0007669"/>
    <property type="project" value="UniProtKB-UniPathway"/>
</dbReference>
<feature type="compositionally biased region" description="Polar residues" evidence="10">
    <location>
        <begin position="1520"/>
        <end position="1535"/>
    </location>
</feature>
<evidence type="ECO:0000259" key="17">
    <source>
        <dbReference type="PROSITE" id="PS52002"/>
    </source>
</evidence>
<dbReference type="FunFam" id="3.90.1750.10:FF:000036">
    <property type="entry name" value="E3 ubiquitin-protein ligase HECW2"/>
    <property type="match status" value="1"/>
</dbReference>
<dbReference type="InterPro" id="IPR025768">
    <property type="entry name" value="TFG_box"/>
</dbReference>
<evidence type="ECO:0000256" key="9">
    <source>
        <dbReference type="PROSITE-ProRule" id="PRU00869"/>
    </source>
</evidence>
<dbReference type="PANTHER" id="PTHR11254">
    <property type="entry name" value="HECT DOMAIN UBIQUITIN-PROTEIN LIGASE"/>
    <property type="match status" value="1"/>
</dbReference>
<dbReference type="Gene3D" id="3.90.1750.10">
    <property type="entry name" value="Hect, E3 ligase catalytic domains"/>
    <property type="match status" value="1"/>
</dbReference>
<evidence type="ECO:0000259" key="13">
    <source>
        <dbReference type="PROSITE" id="PS50237"/>
    </source>
</evidence>
<dbReference type="FunFam" id="3.90.1750.10:FF:000079">
    <property type="entry name" value="E3 ubiquitin-protein ligase"/>
    <property type="match status" value="1"/>
</dbReference>
<dbReference type="SMART" id="SM01199">
    <property type="entry name" value="FDF"/>
    <property type="match status" value="1"/>
</dbReference>
<dbReference type="InterPro" id="IPR040524">
    <property type="entry name" value="HECW1_helix"/>
</dbReference>
<evidence type="ECO:0000259" key="12">
    <source>
        <dbReference type="PROSITE" id="PS50020"/>
    </source>
</evidence>
<dbReference type="Gene3D" id="2.60.40.150">
    <property type="entry name" value="C2 domain"/>
    <property type="match status" value="1"/>
</dbReference>
<dbReference type="InterPro" id="IPR050409">
    <property type="entry name" value="E3_ubiq-protein_ligase"/>
</dbReference>
<feature type="domain" description="WW" evidence="12">
    <location>
        <begin position="869"/>
        <end position="901"/>
    </location>
</feature>
<dbReference type="InterPro" id="IPR047575">
    <property type="entry name" value="Sm"/>
</dbReference>
<reference evidence="18" key="1">
    <citation type="submission" date="2020-11" db="EMBL/GenBank/DDBJ databases">
        <authorList>
            <person name="Tran Van P."/>
        </authorList>
    </citation>
    <scope>NUCLEOTIDE SEQUENCE</scope>
</reference>
<evidence type="ECO:0000259" key="14">
    <source>
        <dbReference type="PROSITE" id="PS51512"/>
    </source>
</evidence>
<comment type="caution">
    <text evidence="7">Lacks conserved residue(s) required for the propagation of feature annotation.</text>
</comment>
<keyword evidence="19" id="KW-1185">Reference proteome</keyword>
<dbReference type="Pfam" id="PF00168">
    <property type="entry name" value="C2"/>
    <property type="match status" value="1"/>
</dbReference>
<accession>A0A7R8XFX9</accession>
<feature type="short sequence motif" description="FFD box" evidence="8">
    <location>
        <begin position="1803"/>
        <end position="1819"/>
    </location>
</feature>
<sequence>MAWLGNDFLQLAFTWGAFIRDRFRVCAPRNEKEIPTNGKSVSHEENPFRYLEYRSLGIEDQCRQCMMWLIQNPQLFRDVRHTVGSGGGEIEENSHGPKQSFASNITKRRLKTRFDDNSGIRSELEETSEEDEDELEDTDTSPCSLRDGGHMRRSFNGRPLGSIAIRIESEAIRAREVTRVQLRYFQGENGQVAASSPVILVRRTEEMDDATSSCSSSSSSSASSAAPAAEAVAGFSSRTDRSSLICLLLKDVHARGLRKGMFFQPDPYAKMWVRPGSGEGVVVRPHHGQDKRSHVAPSSINPSWKGEEFQFAVSRSDILEVEVKDRFAKARPIMSRFLGHASIPVSLLLEQCTKGSVQLEFPLSNRSSDDIITGMIGFTISREPCGINGSANANGHVSDLEELPCPLPPNQNLANGSPLVFRRQASLRERRTNPPSQVNHWNRDDTCLPNSDYVPLWEDLVSGDALRQGDTEAPPLPPRANKHKPLERTKALQFSNGLTLNGSGHPVKSRPCPCPPPLMAGSTGKPKLPTPTNKTPPASIPDVNCSDMAPPVPKRTRMYLKPEDMFSFMIVDKDANDNEIRSAKAGRDGENNVSDSSVELMLQDFQRFLSNKEEEDSSLLRRLEMGPGRSGPSSSSDSSAEDVLIPGAIGGEVLACPPTPTHHPRLKHNKAMRTVHVWEDEDPPHTPTARLPSIPEKMGIMPRVQLGPGEEPLPPSWEARVDSHGRIFFIDHANRTTTWIRPTSTGTPFPNVEEVERQQLDRRYQSIRRTMTSLQEERPDTGLSSPPVPRRPSRATSQANQESPAVRFLSRCDFLSILQAHPEAYEVYSNSSPLKHMIRRIRHDIGAFDRYQHNRDLVTFLNLFADASKDLPPGWEMKTDNSRKFFIDHGCKTTTFIDPRLPVEGAEHQPCLRRRSRSSGNETPIRVPPTPPPRPSPLGVLTPPLGVQNSSDQVDSSPSPTYADRVVAFLRQPNILDILKERHAPVGSSASLREKIQAIRGEGTLALNRLVDDIELIILLSLFEQEIMLYMPSTGGTGPGVGMGTGIGLHGARSPQPSPQASPALGRAVNLRAPAPYRRDFEAKLRNFYRKMEAKGYGQGPSKLKLTVRREHVLEDAFNKIMMTSKKELQRSKLCVTFIGEEGLDYGGPSREFFFLLSRQLFNPYYGLFEYSANDTYTVQVSPLSAFVDDYQDWFVFCGRVLGLALVHQYLLDAFFTRPFYKALLRLPMNISDLESIDAEFYSSLLWLSENEATEDLDLTFAVNEEVFGNVIERELKPSGRKILVTEKNKQEYIERVVRWRLERGIAEQTKYLVSGFYEVVDPRLVSVFDARELELVIAGTVEIDVSDWRRNTEYRSGYHDGHPVIEWFWSVLERWDNDRRLRLLQFVTGTSSIPYEGFSALRGSNGPRRFCIEKWGKPSSLPRFGQVGKMSSSNGPYIGSKISLISKSLIRYEGILYTIDTRESTVALANVRSFGTEDRPTDRPVGPRSELYEYIIFRGSDIKEIRVCEAPTLEDPAIVQQSRPTTSASFQPQPSFGPIGAMPPPYPTTQWGSSSPAGVWGPGSLSVPIGRPPAPTHPPPHVTPGFEGSEISPMNSPPPGLGKPESHSLLGPIGKPPTSPPVSETPLSTDALSPQAHKSPSLDGSAVVDQGLKSNDHYDETKAVGYRPMWNQRSWQGGDRSRGQMHQRPPGGSGQNQRFQHGNRNIGMRRGRGRAAGGRGGTNRAEPVKFEGEYDFEKANNDFEALMSKLKINGSAKLEAGDGPEVNATINEHKDEKEYPEIDGEIEGAEGGGWEATPDPKVYYDKAKSFFDNITCEAVERSKGRVQRPDWRQERKLNCETFGVSSVPRRGYRRGGYYSGRGSMTQGYGFGFGRGGNLWRGGPGRGGRHTTENRGGNASRGRGTVPRK</sequence>
<comment type="similarity">
    <text evidence="3">Belongs to the LSM14 family.</text>
</comment>
<proteinExistence type="inferred from homology"/>
<dbReference type="EMBL" id="LR901685">
    <property type="protein sequence ID" value="CAD7249182.1"/>
    <property type="molecule type" value="Genomic_DNA"/>
</dbReference>
<protein>
    <recommendedName>
        <fullName evidence="4">HECT-type E3 ubiquitin transferase</fullName>
        <ecNumber evidence="4">2.3.2.26</ecNumber>
    </recommendedName>
</protein>
<feature type="compositionally biased region" description="Pro residues" evidence="10">
    <location>
        <begin position="926"/>
        <end position="936"/>
    </location>
</feature>
<dbReference type="SUPFAM" id="SSF49562">
    <property type="entry name" value="C2 domain (Calcium/lipid-binding domain, CaLB)"/>
    <property type="match status" value="1"/>
</dbReference>
<feature type="region of interest" description="Disordered" evidence="10">
    <location>
        <begin position="1880"/>
        <end position="1909"/>
    </location>
</feature>
<dbReference type="SUPFAM" id="SSF51045">
    <property type="entry name" value="WW domain"/>
    <property type="match status" value="2"/>
</dbReference>
<dbReference type="GO" id="GO:0006511">
    <property type="term" value="P:ubiquitin-dependent protein catabolic process"/>
    <property type="evidence" value="ECO:0007669"/>
    <property type="project" value="TreeGrafter"/>
</dbReference>
<organism evidence="18">
    <name type="scientific">Darwinula stevensoni</name>
    <dbReference type="NCBI Taxonomy" id="69355"/>
    <lineage>
        <taxon>Eukaryota</taxon>
        <taxon>Metazoa</taxon>
        <taxon>Ecdysozoa</taxon>
        <taxon>Arthropoda</taxon>
        <taxon>Crustacea</taxon>
        <taxon>Oligostraca</taxon>
        <taxon>Ostracoda</taxon>
        <taxon>Podocopa</taxon>
        <taxon>Podocopida</taxon>
        <taxon>Darwinulocopina</taxon>
        <taxon>Darwinuloidea</taxon>
        <taxon>Darwinulidae</taxon>
        <taxon>Darwinula</taxon>
    </lineage>
</organism>
<dbReference type="GO" id="GO:0009966">
    <property type="term" value="P:regulation of signal transduction"/>
    <property type="evidence" value="ECO:0007669"/>
    <property type="project" value="UniProtKB-ARBA"/>
</dbReference>
<dbReference type="PROSITE" id="PS52002">
    <property type="entry name" value="SM"/>
    <property type="match status" value="1"/>
</dbReference>
<feature type="region of interest" description="Disordered" evidence="10">
    <location>
        <begin position="518"/>
        <end position="548"/>
    </location>
</feature>
<feature type="compositionally biased region" description="Low complexity" evidence="10">
    <location>
        <begin position="525"/>
        <end position="537"/>
    </location>
</feature>
<dbReference type="InterPro" id="IPR000008">
    <property type="entry name" value="C2_dom"/>
</dbReference>
<comment type="pathway">
    <text evidence="2">Protein modification; protein ubiquitination.</text>
</comment>
<feature type="domain" description="TFG box profile" evidence="16">
    <location>
        <begin position="1827"/>
        <end position="1847"/>
    </location>
</feature>
<feature type="region of interest" description="Disordered" evidence="10">
    <location>
        <begin position="205"/>
        <end position="225"/>
    </location>
</feature>
<dbReference type="PROSITE" id="PS51536">
    <property type="entry name" value="TFG"/>
    <property type="match status" value="1"/>
</dbReference>
<feature type="compositionally biased region" description="Pro residues" evidence="10">
    <location>
        <begin position="1571"/>
        <end position="1583"/>
    </location>
</feature>
<evidence type="ECO:0000256" key="1">
    <source>
        <dbReference type="ARBA" id="ARBA00000885"/>
    </source>
</evidence>
<feature type="short sequence motif" description="TFG box" evidence="9">
    <location>
        <begin position="1827"/>
        <end position="1847"/>
    </location>
</feature>
<dbReference type="InterPro" id="IPR001202">
    <property type="entry name" value="WW_dom"/>
</dbReference>
<feature type="domain" description="Sm" evidence="17">
    <location>
        <begin position="1430"/>
        <end position="1512"/>
    </location>
</feature>
<dbReference type="CDD" id="cd01736">
    <property type="entry name" value="LSm14_N"/>
    <property type="match status" value="1"/>
</dbReference>
<name>A0A7R8XFX9_9CRUS</name>
<dbReference type="GO" id="GO:0048814">
    <property type="term" value="P:regulation of dendrite morphogenesis"/>
    <property type="evidence" value="ECO:0007669"/>
    <property type="project" value="TreeGrafter"/>
</dbReference>
<dbReference type="InterPro" id="IPR035892">
    <property type="entry name" value="C2_domain_sf"/>
</dbReference>
<dbReference type="PROSITE" id="PS01159">
    <property type="entry name" value="WW_DOMAIN_1"/>
    <property type="match status" value="2"/>
</dbReference>
<dbReference type="FunFam" id="3.30.2160.10:FF:000001">
    <property type="entry name" value="E3 ubiquitin-protein ligase NEDD4-like"/>
    <property type="match status" value="1"/>
</dbReference>
<dbReference type="SMART" id="SM01271">
    <property type="entry name" value="LSM14"/>
    <property type="match status" value="1"/>
</dbReference>
<feature type="region of interest" description="Disordered" evidence="10">
    <location>
        <begin position="86"/>
        <end position="152"/>
    </location>
</feature>